<name>A0A1R1WYI7_9FUNG</name>
<dbReference type="GO" id="GO:0030688">
    <property type="term" value="C:preribosome, small subunit precursor"/>
    <property type="evidence" value="ECO:0007669"/>
    <property type="project" value="TreeGrafter"/>
</dbReference>
<dbReference type="GO" id="GO:0030515">
    <property type="term" value="F:snoRNA binding"/>
    <property type="evidence" value="ECO:0007669"/>
    <property type="project" value="TreeGrafter"/>
</dbReference>
<reference evidence="3 4" key="1">
    <citation type="submission" date="2017-01" db="EMBL/GenBank/DDBJ databases">
        <authorList>
            <person name="Mah S.A."/>
            <person name="Swanson W.J."/>
            <person name="Moy G.W."/>
            <person name="Vacquier V.D."/>
        </authorList>
    </citation>
    <scope>NUCLEOTIDE SEQUENCE [LARGE SCALE GENOMIC DNA]</scope>
    <source>
        <strain evidence="3 4">GSMNP</strain>
    </source>
</reference>
<proteinExistence type="inferred from homology"/>
<dbReference type="EMBL" id="LSSN01006046">
    <property type="protein sequence ID" value="OMJ07440.1"/>
    <property type="molecule type" value="Genomic_DNA"/>
</dbReference>
<dbReference type="PANTHER" id="PTHR12821">
    <property type="entry name" value="BYSTIN"/>
    <property type="match status" value="1"/>
</dbReference>
<feature type="region of interest" description="Disordered" evidence="2">
    <location>
        <begin position="176"/>
        <end position="200"/>
    </location>
</feature>
<comment type="similarity">
    <text evidence="1">Belongs to the bystin family.</text>
</comment>
<dbReference type="InterPro" id="IPR007955">
    <property type="entry name" value="Bystin"/>
</dbReference>
<protein>
    <submittedName>
        <fullName evidence="3">Bystin</fullName>
    </submittedName>
</protein>
<dbReference type="GO" id="GO:0006364">
    <property type="term" value="P:rRNA processing"/>
    <property type="evidence" value="ECO:0007669"/>
    <property type="project" value="TreeGrafter"/>
</dbReference>
<keyword evidence="4" id="KW-1185">Reference proteome</keyword>
<evidence type="ECO:0000313" key="3">
    <source>
        <dbReference type="EMBL" id="OMJ07440.1"/>
    </source>
</evidence>
<dbReference type="AlphaFoldDB" id="A0A1R1WYI7"/>
<evidence type="ECO:0000256" key="2">
    <source>
        <dbReference type="SAM" id="MobiDB-lite"/>
    </source>
</evidence>
<dbReference type="Pfam" id="PF05291">
    <property type="entry name" value="Bystin"/>
    <property type="match status" value="1"/>
</dbReference>
<dbReference type="STRING" id="133412.A0A1R1WYI7"/>
<dbReference type="PANTHER" id="PTHR12821:SF0">
    <property type="entry name" value="BYSTIN"/>
    <property type="match status" value="1"/>
</dbReference>
<comment type="caution">
    <text evidence="3">The sequence shown here is derived from an EMBL/GenBank/DDBJ whole genome shotgun (WGS) entry which is preliminary data.</text>
</comment>
<accession>A0A1R1WYI7</accession>
<dbReference type="GO" id="GO:0005737">
    <property type="term" value="C:cytoplasm"/>
    <property type="evidence" value="ECO:0007669"/>
    <property type="project" value="TreeGrafter"/>
</dbReference>
<evidence type="ECO:0000256" key="1">
    <source>
        <dbReference type="ARBA" id="ARBA00007114"/>
    </source>
</evidence>
<evidence type="ECO:0000313" key="4">
    <source>
        <dbReference type="Proteomes" id="UP000187283"/>
    </source>
</evidence>
<feature type="compositionally biased region" description="Basic and acidic residues" evidence="2">
    <location>
        <begin position="185"/>
        <end position="200"/>
    </location>
</feature>
<gene>
    <name evidence="3" type="ORF">AYI70_g12188</name>
</gene>
<dbReference type="Proteomes" id="UP000187283">
    <property type="component" value="Unassembled WGS sequence"/>
</dbReference>
<dbReference type="OrthoDB" id="2192561at2759"/>
<organism evidence="3 4">
    <name type="scientific">Smittium culicis</name>
    <dbReference type="NCBI Taxonomy" id="133412"/>
    <lineage>
        <taxon>Eukaryota</taxon>
        <taxon>Fungi</taxon>
        <taxon>Fungi incertae sedis</taxon>
        <taxon>Zoopagomycota</taxon>
        <taxon>Kickxellomycotina</taxon>
        <taxon>Harpellomycetes</taxon>
        <taxon>Harpellales</taxon>
        <taxon>Legeriomycetaceae</taxon>
        <taxon>Smittium</taxon>
    </lineage>
</organism>
<feature type="compositionally biased region" description="Basic and acidic residues" evidence="2">
    <location>
        <begin position="62"/>
        <end position="81"/>
    </location>
</feature>
<feature type="region of interest" description="Disordered" evidence="2">
    <location>
        <begin position="27"/>
        <end position="134"/>
    </location>
</feature>
<sequence length="420" mass="47762">MPRITKETKAKLGPLHESYVDSDIVSANKPSRAKFAEREKKRDKKGNDSSYVEPKLTGKILETARKQQQEIEKELMNEEKLKNRKKSAANAESEDFSDFPSDEEIKDSFKPRNTQSSYNDSDDDSDDMDENYGDYSDMEFQVDAKDAAIFEKLMPSAPQKRQNLADIISAKINEFNKSQTASDQSDNKSKQNGKDSMEKMKSQINPKVVQVYTQFLNTVLLERVRDDIAESKKLNYHLYMALKKSLYKPAAFFKGVLFPLCENDNCTLREAVIISSVLAKVSIPVLHSAAALLHLANLQYSGPTALLIRVLLDKKYALPYKVIDSLVFHFTSFATNKTLYSKHGVIEELPVLWHQSFLVFVQRYKSDLAPDQKTALLSVINVHYHPQISEEIRRELINSVCRGEIIVDQGSSNDIEMSLN</sequence>
<dbReference type="GO" id="GO:0005730">
    <property type="term" value="C:nucleolus"/>
    <property type="evidence" value="ECO:0007669"/>
    <property type="project" value="TreeGrafter"/>
</dbReference>
<feature type="compositionally biased region" description="Acidic residues" evidence="2">
    <location>
        <begin position="92"/>
        <end position="105"/>
    </location>
</feature>
<feature type="compositionally biased region" description="Acidic residues" evidence="2">
    <location>
        <begin position="120"/>
        <end position="132"/>
    </location>
</feature>